<name>A0ABV7ES87_9GAMM</name>
<proteinExistence type="predicted"/>
<accession>A0ABV7ES87</accession>
<reference evidence="2" key="1">
    <citation type="journal article" date="2019" name="Int. J. Syst. Evol. Microbiol.">
        <title>The Global Catalogue of Microorganisms (GCM) 10K type strain sequencing project: providing services to taxonomists for standard genome sequencing and annotation.</title>
        <authorList>
            <consortium name="The Broad Institute Genomics Platform"/>
            <consortium name="The Broad Institute Genome Sequencing Center for Infectious Disease"/>
            <person name="Wu L."/>
            <person name="Ma J."/>
        </authorList>
    </citation>
    <scope>NUCLEOTIDE SEQUENCE [LARGE SCALE GENOMIC DNA]</scope>
    <source>
        <strain evidence="2">KCTC 52640</strain>
    </source>
</reference>
<dbReference type="RefSeq" id="WP_380690119.1">
    <property type="nucleotide sequence ID" value="NZ_JBHRSS010000005.1"/>
</dbReference>
<organism evidence="1 2">
    <name type="scientific">Salinisphaera aquimarina</name>
    <dbReference type="NCBI Taxonomy" id="2094031"/>
    <lineage>
        <taxon>Bacteria</taxon>
        <taxon>Pseudomonadati</taxon>
        <taxon>Pseudomonadota</taxon>
        <taxon>Gammaproteobacteria</taxon>
        <taxon>Salinisphaerales</taxon>
        <taxon>Salinisphaeraceae</taxon>
        <taxon>Salinisphaera</taxon>
    </lineage>
</organism>
<comment type="caution">
    <text evidence="1">The sequence shown here is derived from an EMBL/GenBank/DDBJ whole genome shotgun (WGS) entry which is preliminary data.</text>
</comment>
<keyword evidence="2" id="KW-1185">Reference proteome</keyword>
<dbReference type="Proteomes" id="UP001595462">
    <property type="component" value="Unassembled WGS sequence"/>
</dbReference>
<evidence type="ECO:0000313" key="1">
    <source>
        <dbReference type="EMBL" id="MFC3104713.1"/>
    </source>
</evidence>
<evidence type="ECO:0000313" key="2">
    <source>
        <dbReference type="Proteomes" id="UP001595462"/>
    </source>
</evidence>
<protein>
    <submittedName>
        <fullName evidence="1">Uncharacterized protein</fullName>
    </submittedName>
</protein>
<dbReference type="EMBL" id="JBHRSS010000005">
    <property type="protein sequence ID" value="MFC3104713.1"/>
    <property type="molecule type" value="Genomic_DNA"/>
</dbReference>
<sequence length="54" mass="5510">MLEALAHLSLAFEELPDGYVFQWIAANAGSLKTLTIGDTAMGGSAVHATAFGSG</sequence>
<gene>
    <name evidence="1" type="ORF">ACFOSU_12540</name>
</gene>